<dbReference type="EMBL" id="ML210146">
    <property type="protein sequence ID" value="TFK30730.1"/>
    <property type="molecule type" value="Genomic_DNA"/>
</dbReference>
<keyword evidence="2" id="KW-1185">Reference proteome</keyword>
<dbReference type="Proteomes" id="UP000307440">
    <property type="component" value="Unassembled WGS sequence"/>
</dbReference>
<reference evidence="1 2" key="1">
    <citation type="journal article" date="2019" name="Nat. Ecol. Evol.">
        <title>Megaphylogeny resolves global patterns of mushroom evolution.</title>
        <authorList>
            <person name="Varga T."/>
            <person name="Krizsan K."/>
            <person name="Foldi C."/>
            <person name="Dima B."/>
            <person name="Sanchez-Garcia M."/>
            <person name="Sanchez-Ramirez S."/>
            <person name="Szollosi G.J."/>
            <person name="Szarkandi J.G."/>
            <person name="Papp V."/>
            <person name="Albert L."/>
            <person name="Andreopoulos W."/>
            <person name="Angelini C."/>
            <person name="Antonin V."/>
            <person name="Barry K.W."/>
            <person name="Bougher N.L."/>
            <person name="Buchanan P."/>
            <person name="Buyck B."/>
            <person name="Bense V."/>
            <person name="Catcheside P."/>
            <person name="Chovatia M."/>
            <person name="Cooper J."/>
            <person name="Damon W."/>
            <person name="Desjardin D."/>
            <person name="Finy P."/>
            <person name="Geml J."/>
            <person name="Haridas S."/>
            <person name="Hughes K."/>
            <person name="Justo A."/>
            <person name="Karasinski D."/>
            <person name="Kautmanova I."/>
            <person name="Kiss B."/>
            <person name="Kocsube S."/>
            <person name="Kotiranta H."/>
            <person name="LaButti K.M."/>
            <person name="Lechner B.E."/>
            <person name="Liimatainen K."/>
            <person name="Lipzen A."/>
            <person name="Lukacs Z."/>
            <person name="Mihaltcheva S."/>
            <person name="Morgado L.N."/>
            <person name="Niskanen T."/>
            <person name="Noordeloos M.E."/>
            <person name="Ohm R.A."/>
            <person name="Ortiz-Santana B."/>
            <person name="Ovrebo C."/>
            <person name="Racz N."/>
            <person name="Riley R."/>
            <person name="Savchenko A."/>
            <person name="Shiryaev A."/>
            <person name="Soop K."/>
            <person name="Spirin V."/>
            <person name="Szebenyi C."/>
            <person name="Tomsovsky M."/>
            <person name="Tulloss R.E."/>
            <person name="Uehling J."/>
            <person name="Grigoriev I.V."/>
            <person name="Vagvolgyi C."/>
            <person name="Papp T."/>
            <person name="Martin F.M."/>
            <person name="Miettinen O."/>
            <person name="Hibbett D.S."/>
            <person name="Nagy L.G."/>
        </authorList>
    </citation>
    <scope>NUCLEOTIDE SEQUENCE [LARGE SCALE GENOMIC DNA]</scope>
    <source>
        <strain evidence="1 2">CBS 121175</strain>
    </source>
</reference>
<organism evidence="1 2">
    <name type="scientific">Coprinopsis marcescibilis</name>
    <name type="common">Agaric fungus</name>
    <name type="synonym">Psathyrella marcescibilis</name>
    <dbReference type="NCBI Taxonomy" id="230819"/>
    <lineage>
        <taxon>Eukaryota</taxon>
        <taxon>Fungi</taxon>
        <taxon>Dikarya</taxon>
        <taxon>Basidiomycota</taxon>
        <taxon>Agaricomycotina</taxon>
        <taxon>Agaricomycetes</taxon>
        <taxon>Agaricomycetidae</taxon>
        <taxon>Agaricales</taxon>
        <taxon>Agaricineae</taxon>
        <taxon>Psathyrellaceae</taxon>
        <taxon>Coprinopsis</taxon>
    </lineage>
</organism>
<dbReference type="AlphaFoldDB" id="A0A5C3LD90"/>
<name>A0A5C3LD90_COPMA</name>
<evidence type="ECO:0008006" key="3">
    <source>
        <dbReference type="Google" id="ProtNLM"/>
    </source>
</evidence>
<protein>
    <recommendedName>
        <fullName evidence="3">F-box domain-containing protein</fullName>
    </recommendedName>
</protein>
<evidence type="ECO:0000313" key="1">
    <source>
        <dbReference type="EMBL" id="TFK30730.1"/>
    </source>
</evidence>
<dbReference type="OrthoDB" id="3041043at2759"/>
<accession>A0A5C3LD90</accession>
<dbReference type="STRING" id="230819.A0A5C3LD90"/>
<sequence length="394" mass="45615">MAQVDQLQLIEDIFNCPPIYNAIFSCLGPLEITRARRVCRLLRDAIVHFQALAYDINRHLSAFFHDPIALRRLQAKTKFLISGSSTLQFLDRIFYPFSDMDIFAFPDTIKEIGKHLIESEDYAFLPGENQPKSFDETAVQPLDTSETRRVASQNSFVYSSGMSGLFRFKRKSTDLEVQVICASRSPFDCILYFHSTCVMNFMTHAAAYSLYPIATFDKRISIPFGSEHFESTGKAYKKYTERGYTVPNNLTYSAAKIMNPFLHYEIPRSLNDRYTWRIPLNVEELDLGKESIYDTTESGNPFQCNSWTLELEFRSYSKVIAFGLSYLIFRSPYFENSYTIPDVEFREVLAQTVDYAENVEEPLIEDGDRVCLDPLLPRLLECHKIIPKRLYDRL</sequence>
<proteinExistence type="predicted"/>
<evidence type="ECO:0000313" key="2">
    <source>
        <dbReference type="Proteomes" id="UP000307440"/>
    </source>
</evidence>
<gene>
    <name evidence="1" type="ORF">FA15DRAFT_629996</name>
</gene>